<dbReference type="Proteomes" id="UP000582643">
    <property type="component" value="Unassembled WGS sequence"/>
</dbReference>
<dbReference type="PROSITE" id="PS51084">
    <property type="entry name" value="HIT_2"/>
    <property type="match status" value="1"/>
</dbReference>
<gene>
    <name evidence="3" type="ORF">GGE06_007447</name>
</gene>
<comment type="caution">
    <text evidence="3">The sequence shown here is derived from an EMBL/GenBank/DDBJ whole genome shotgun (WGS) entry which is preliminary data.</text>
</comment>
<dbReference type="EMBL" id="JACHJY010000013">
    <property type="protein sequence ID" value="MBB4986479.1"/>
    <property type="molecule type" value="Genomic_DNA"/>
</dbReference>
<proteinExistence type="predicted"/>
<evidence type="ECO:0000259" key="2">
    <source>
        <dbReference type="PROSITE" id="PS51084"/>
    </source>
</evidence>
<feature type="short sequence motif" description="Histidine triad motif" evidence="1">
    <location>
        <begin position="82"/>
        <end position="86"/>
    </location>
</feature>
<dbReference type="Gene3D" id="3.30.428.10">
    <property type="entry name" value="HIT-like"/>
    <property type="match status" value="1"/>
</dbReference>
<accession>A0A7W7XF24</accession>
<sequence>MYETVLETDRALAFPPTNPSYPVRIVVVPKEHVPSLPDLGNADPNLLYEIVGLVREVAAVGEKEYESCSGTTDLGLYPDSKHMHWHVVLRGESAEQTLDTYSHHDD</sequence>
<feature type="domain" description="HIT" evidence="2">
    <location>
        <begin position="1"/>
        <end position="98"/>
    </location>
</feature>
<evidence type="ECO:0000313" key="4">
    <source>
        <dbReference type="Proteomes" id="UP000582643"/>
    </source>
</evidence>
<dbReference type="RefSeq" id="WP_184932814.1">
    <property type="nucleotide sequence ID" value="NZ_JACHJY010000013.1"/>
</dbReference>
<keyword evidence="4" id="KW-1185">Reference proteome</keyword>
<evidence type="ECO:0000313" key="3">
    <source>
        <dbReference type="EMBL" id="MBB4986479.1"/>
    </source>
</evidence>
<dbReference type="Pfam" id="PF11969">
    <property type="entry name" value="DcpS_C"/>
    <property type="match status" value="1"/>
</dbReference>
<protein>
    <submittedName>
        <fullName evidence="3">Histidine triad (HIT) family protein</fullName>
    </submittedName>
</protein>
<dbReference type="SUPFAM" id="SSF54197">
    <property type="entry name" value="HIT-like"/>
    <property type="match status" value="1"/>
</dbReference>
<dbReference type="GO" id="GO:0003824">
    <property type="term" value="F:catalytic activity"/>
    <property type="evidence" value="ECO:0007669"/>
    <property type="project" value="InterPro"/>
</dbReference>
<dbReference type="InterPro" id="IPR036265">
    <property type="entry name" value="HIT-like_sf"/>
</dbReference>
<organism evidence="3 4">
    <name type="scientific">Streptomyces nymphaeiformis</name>
    <dbReference type="NCBI Taxonomy" id="2663842"/>
    <lineage>
        <taxon>Bacteria</taxon>
        <taxon>Bacillati</taxon>
        <taxon>Actinomycetota</taxon>
        <taxon>Actinomycetes</taxon>
        <taxon>Kitasatosporales</taxon>
        <taxon>Streptomycetaceae</taxon>
        <taxon>Streptomyces</taxon>
    </lineage>
</organism>
<name>A0A7W7XF24_9ACTN</name>
<reference evidence="3 4" key="1">
    <citation type="submission" date="2020-08" db="EMBL/GenBank/DDBJ databases">
        <title>Genomic Encyclopedia of Type Strains, Phase III (KMG-III): the genomes of soil and plant-associated and newly described type strains.</title>
        <authorList>
            <person name="Whitman W."/>
        </authorList>
    </citation>
    <scope>NUCLEOTIDE SEQUENCE [LARGE SCALE GENOMIC DNA]</scope>
    <source>
        <strain evidence="3 4">SFB5A</strain>
    </source>
</reference>
<evidence type="ECO:0000256" key="1">
    <source>
        <dbReference type="PROSITE-ProRule" id="PRU00464"/>
    </source>
</evidence>
<dbReference type="AlphaFoldDB" id="A0A7W7XF24"/>
<dbReference type="InterPro" id="IPR011146">
    <property type="entry name" value="HIT-like"/>
</dbReference>